<proteinExistence type="inferred from homology"/>
<dbReference type="PANTHER" id="PTHR43667">
    <property type="entry name" value="CYCLOPROPANE-FATTY-ACYL-PHOSPHOLIPID SYNTHASE"/>
    <property type="match status" value="1"/>
</dbReference>
<evidence type="ECO:0000256" key="1">
    <source>
        <dbReference type="ARBA" id="ARBA00010815"/>
    </source>
</evidence>
<dbReference type="GO" id="GO:0032259">
    <property type="term" value="P:methylation"/>
    <property type="evidence" value="ECO:0007669"/>
    <property type="project" value="UniProtKB-KW"/>
</dbReference>
<accession>A0A545SWA3</accession>
<dbReference type="PANTHER" id="PTHR43667:SF2">
    <property type="entry name" value="FATTY ACID C-METHYL TRANSFERASE"/>
    <property type="match status" value="1"/>
</dbReference>
<dbReference type="Gene3D" id="3.40.50.150">
    <property type="entry name" value="Vaccinia Virus protein VP39"/>
    <property type="match status" value="1"/>
</dbReference>
<dbReference type="RefSeq" id="WP_142852994.1">
    <property type="nucleotide sequence ID" value="NZ_FXWW01000001.1"/>
</dbReference>
<keyword evidence="5" id="KW-0443">Lipid metabolism</keyword>
<dbReference type="CDD" id="cd02440">
    <property type="entry name" value="AdoMet_MTases"/>
    <property type="match status" value="1"/>
</dbReference>
<evidence type="ECO:0000313" key="8">
    <source>
        <dbReference type="Proteomes" id="UP000315816"/>
    </source>
</evidence>
<keyword evidence="2 7" id="KW-0489">Methyltransferase</keyword>
<evidence type="ECO:0000313" key="7">
    <source>
        <dbReference type="EMBL" id="TQV69243.1"/>
    </source>
</evidence>
<evidence type="ECO:0000256" key="5">
    <source>
        <dbReference type="ARBA" id="ARBA00023098"/>
    </source>
</evidence>
<dbReference type="InterPro" id="IPR050723">
    <property type="entry name" value="CFA/CMAS"/>
</dbReference>
<organism evidence="7 8">
    <name type="scientific">Aliiroseovarius halocynthiae</name>
    <dbReference type="NCBI Taxonomy" id="985055"/>
    <lineage>
        <taxon>Bacteria</taxon>
        <taxon>Pseudomonadati</taxon>
        <taxon>Pseudomonadota</taxon>
        <taxon>Alphaproteobacteria</taxon>
        <taxon>Rhodobacterales</taxon>
        <taxon>Paracoccaceae</taxon>
        <taxon>Aliiroseovarius</taxon>
    </lineage>
</organism>
<reference evidence="7 8" key="1">
    <citation type="submission" date="2019-06" db="EMBL/GenBank/DDBJ databases">
        <title>A novel species of marine bacteria.</title>
        <authorList>
            <person name="Wang Y."/>
        </authorList>
    </citation>
    <scope>NUCLEOTIDE SEQUENCE [LARGE SCALE GENOMIC DNA]</scope>
    <source>
        <strain evidence="7 8">MA1-10</strain>
    </source>
</reference>
<keyword evidence="3 7" id="KW-0808">Transferase</keyword>
<keyword evidence="4" id="KW-0949">S-adenosyl-L-methionine</keyword>
<comment type="similarity">
    <text evidence="1">Belongs to the CFA/CMAS family.</text>
</comment>
<dbReference type="EMBL" id="VICH01000004">
    <property type="protein sequence ID" value="TQV69243.1"/>
    <property type="molecule type" value="Genomic_DNA"/>
</dbReference>
<dbReference type="InterPro" id="IPR003333">
    <property type="entry name" value="CMAS"/>
</dbReference>
<gene>
    <name evidence="7" type="ORF">FIL88_06715</name>
</gene>
<dbReference type="PIRSF" id="PIRSF003085">
    <property type="entry name" value="CMAS"/>
    <property type="match status" value="1"/>
</dbReference>
<name>A0A545SWA3_9RHOB</name>
<dbReference type="GO" id="GO:0008610">
    <property type="term" value="P:lipid biosynthetic process"/>
    <property type="evidence" value="ECO:0007669"/>
    <property type="project" value="InterPro"/>
</dbReference>
<dbReference type="OrthoDB" id="9782855at2"/>
<keyword evidence="8" id="KW-1185">Reference proteome</keyword>
<dbReference type="SUPFAM" id="SSF53335">
    <property type="entry name" value="S-adenosyl-L-methionine-dependent methyltransferases"/>
    <property type="match status" value="1"/>
</dbReference>
<feature type="active site" evidence="6">
    <location>
        <position position="366"/>
    </location>
</feature>
<comment type="caution">
    <text evidence="7">The sequence shown here is derived from an EMBL/GenBank/DDBJ whole genome shotgun (WGS) entry which is preliminary data.</text>
</comment>
<evidence type="ECO:0000256" key="6">
    <source>
        <dbReference type="PIRSR" id="PIRSR003085-1"/>
    </source>
</evidence>
<evidence type="ECO:0000256" key="4">
    <source>
        <dbReference type="ARBA" id="ARBA00022691"/>
    </source>
</evidence>
<sequence length="385" mass="43480">MRLTTKALKREFLSTCTRLHDGRLTLRTPEGETYRFGDKGDEAEMVIRDWSAISAMAAHGQVGLGEAYVQGLWDTPSVEGLMAMAMRNREHLGSYDHASPLNKAKFRMVDTILRANSRRGSRKNIRSHYDVGNEFYALWLDEGMTYSSGLFNSSDDDLTRAQSRKNARALSRLGNGSRVLEVGCGWGGFAEHAVSEGRDVTGVTISRNQHSYAECRLDGRADIQLRDYRDIQGKYDNIVSIEMIEAVGERYWPSYFQMLKTALADGGRALVQAITVRDSFFPTYQTSSDYIRQYVFPGGMLLSDQVIADQAKRAGLRVRDNFAFGLDYARTCRIWAERLAAQQKRILSMGYGENFFRNWQYYLEICAASFAVGHTNVVQVELAHA</sequence>
<dbReference type="Proteomes" id="UP000315816">
    <property type="component" value="Unassembled WGS sequence"/>
</dbReference>
<protein>
    <submittedName>
        <fullName evidence="7">Class I SAM-dependent methyltransferase</fullName>
    </submittedName>
</protein>
<dbReference type="AlphaFoldDB" id="A0A545SWA3"/>
<dbReference type="InterPro" id="IPR029063">
    <property type="entry name" value="SAM-dependent_MTases_sf"/>
</dbReference>
<dbReference type="GO" id="GO:0008168">
    <property type="term" value="F:methyltransferase activity"/>
    <property type="evidence" value="ECO:0007669"/>
    <property type="project" value="UniProtKB-KW"/>
</dbReference>
<dbReference type="Pfam" id="PF02353">
    <property type="entry name" value="CMAS"/>
    <property type="match status" value="1"/>
</dbReference>
<evidence type="ECO:0000256" key="2">
    <source>
        <dbReference type="ARBA" id="ARBA00022603"/>
    </source>
</evidence>
<evidence type="ECO:0000256" key="3">
    <source>
        <dbReference type="ARBA" id="ARBA00022679"/>
    </source>
</evidence>